<protein>
    <recommendedName>
        <fullName evidence="4">PilX N-terminal</fullName>
    </recommendedName>
</protein>
<name>A0A5C0SEF9_CRATE</name>
<keyword evidence="3" id="KW-1185">Reference proteome</keyword>
<dbReference type="KEGG" id="crs:FQB35_06920"/>
<proteinExistence type="predicted"/>
<keyword evidence="1" id="KW-1133">Transmembrane helix</keyword>
<dbReference type="Proteomes" id="UP000324646">
    <property type="component" value="Chromosome"/>
</dbReference>
<keyword evidence="1" id="KW-0812">Transmembrane</keyword>
<reference evidence="2 3" key="1">
    <citation type="submission" date="2019-07" db="EMBL/GenBank/DDBJ databases">
        <title>Complete genome of Crassaminicella thermophila SY095.</title>
        <authorList>
            <person name="Li X."/>
        </authorList>
    </citation>
    <scope>NUCLEOTIDE SEQUENCE [LARGE SCALE GENOMIC DNA]</scope>
    <source>
        <strain evidence="2 3">SY095</strain>
    </source>
</reference>
<sequence length="139" mass="15516">MYIKNEKGAVLSLMLIVILFLIILGTTLVFISITEVKQVAREEKKLQAYYIAKSGADVVAAYIINPKNKHNIQNLKGKESDSFILGEGSFVVKVKEDEDNTDNIIIESKGIVGEVEVSISLSLIKKGDSYERGIWQLKR</sequence>
<accession>A0A5C0SEF9</accession>
<evidence type="ECO:0000313" key="3">
    <source>
        <dbReference type="Proteomes" id="UP000324646"/>
    </source>
</evidence>
<evidence type="ECO:0000313" key="2">
    <source>
        <dbReference type="EMBL" id="QEK12127.1"/>
    </source>
</evidence>
<keyword evidence="1" id="KW-0472">Membrane</keyword>
<dbReference type="OrthoDB" id="2588291at2"/>
<gene>
    <name evidence="2" type="ORF">FQB35_06920</name>
</gene>
<feature type="transmembrane region" description="Helical" evidence="1">
    <location>
        <begin position="12"/>
        <end position="33"/>
    </location>
</feature>
<evidence type="ECO:0000256" key="1">
    <source>
        <dbReference type="SAM" id="Phobius"/>
    </source>
</evidence>
<dbReference type="RefSeq" id="WP_148809282.1">
    <property type="nucleotide sequence ID" value="NZ_CP042243.1"/>
</dbReference>
<dbReference type="EMBL" id="CP042243">
    <property type="protein sequence ID" value="QEK12127.1"/>
    <property type="molecule type" value="Genomic_DNA"/>
</dbReference>
<dbReference type="AlphaFoldDB" id="A0A5C0SEF9"/>
<evidence type="ECO:0008006" key="4">
    <source>
        <dbReference type="Google" id="ProtNLM"/>
    </source>
</evidence>
<organism evidence="2 3">
    <name type="scientific">Crassaminicella thermophila</name>
    <dbReference type="NCBI Taxonomy" id="2599308"/>
    <lineage>
        <taxon>Bacteria</taxon>
        <taxon>Bacillati</taxon>
        <taxon>Bacillota</taxon>
        <taxon>Clostridia</taxon>
        <taxon>Eubacteriales</taxon>
        <taxon>Clostridiaceae</taxon>
        <taxon>Crassaminicella</taxon>
    </lineage>
</organism>